<proteinExistence type="predicted"/>
<dbReference type="AlphaFoldDB" id="A0A9W9FM91"/>
<evidence type="ECO:0000256" key="1">
    <source>
        <dbReference type="SAM" id="MobiDB-lite"/>
    </source>
</evidence>
<protein>
    <submittedName>
        <fullName evidence="2">Uncharacterized protein</fullName>
    </submittedName>
</protein>
<keyword evidence="3" id="KW-1185">Reference proteome</keyword>
<evidence type="ECO:0000313" key="3">
    <source>
        <dbReference type="Proteomes" id="UP001149074"/>
    </source>
</evidence>
<sequence length="82" mass="8749">MAAITNTKPSLPPNTGKSLGNFEQDISRAIMGSYTSHPKPAKLFETMPPAPPPSPVSFAIDSYSNGKTMTSKHEKISGLCLE</sequence>
<gene>
    <name evidence="2" type="ORF">N7532_003360</name>
</gene>
<reference evidence="2" key="1">
    <citation type="submission" date="2022-11" db="EMBL/GenBank/DDBJ databases">
        <authorList>
            <person name="Petersen C."/>
        </authorList>
    </citation>
    <scope>NUCLEOTIDE SEQUENCE</scope>
    <source>
        <strain evidence="2">IBT 30761</strain>
    </source>
</reference>
<dbReference type="RefSeq" id="XP_056476211.1">
    <property type="nucleotide sequence ID" value="XM_056615854.1"/>
</dbReference>
<comment type="caution">
    <text evidence="2">The sequence shown here is derived from an EMBL/GenBank/DDBJ whole genome shotgun (WGS) entry which is preliminary data.</text>
</comment>
<organism evidence="2 3">
    <name type="scientific">Penicillium argentinense</name>
    <dbReference type="NCBI Taxonomy" id="1131581"/>
    <lineage>
        <taxon>Eukaryota</taxon>
        <taxon>Fungi</taxon>
        <taxon>Dikarya</taxon>
        <taxon>Ascomycota</taxon>
        <taxon>Pezizomycotina</taxon>
        <taxon>Eurotiomycetes</taxon>
        <taxon>Eurotiomycetidae</taxon>
        <taxon>Eurotiales</taxon>
        <taxon>Aspergillaceae</taxon>
        <taxon>Penicillium</taxon>
    </lineage>
</organism>
<dbReference type="GeneID" id="81354833"/>
<reference evidence="2" key="2">
    <citation type="journal article" date="2023" name="IMA Fungus">
        <title>Comparative genomic study of the Penicillium genus elucidates a diverse pangenome and 15 lateral gene transfer events.</title>
        <authorList>
            <person name="Petersen C."/>
            <person name="Sorensen T."/>
            <person name="Nielsen M.R."/>
            <person name="Sondergaard T.E."/>
            <person name="Sorensen J.L."/>
            <person name="Fitzpatrick D.A."/>
            <person name="Frisvad J.C."/>
            <person name="Nielsen K.L."/>
        </authorList>
    </citation>
    <scope>NUCLEOTIDE SEQUENCE</scope>
    <source>
        <strain evidence="2">IBT 30761</strain>
    </source>
</reference>
<feature type="compositionally biased region" description="Polar residues" evidence="1">
    <location>
        <begin position="1"/>
        <end position="18"/>
    </location>
</feature>
<feature type="region of interest" description="Disordered" evidence="1">
    <location>
        <begin position="1"/>
        <end position="21"/>
    </location>
</feature>
<accession>A0A9W9FM91</accession>
<dbReference type="Proteomes" id="UP001149074">
    <property type="component" value="Unassembled WGS sequence"/>
</dbReference>
<dbReference type="EMBL" id="JAPQKI010000004">
    <property type="protein sequence ID" value="KAJ5102831.1"/>
    <property type="molecule type" value="Genomic_DNA"/>
</dbReference>
<name>A0A9W9FM91_9EURO</name>
<evidence type="ECO:0000313" key="2">
    <source>
        <dbReference type="EMBL" id="KAJ5102831.1"/>
    </source>
</evidence>